<gene>
    <name evidence="1" type="ORF">EEL30_01955</name>
</gene>
<organism evidence="1 2">
    <name type="scientific">Brevibacillus laterosporus</name>
    <name type="common">Bacillus laterosporus</name>
    <dbReference type="NCBI Taxonomy" id="1465"/>
    <lineage>
        <taxon>Bacteria</taxon>
        <taxon>Bacillati</taxon>
        <taxon>Bacillota</taxon>
        <taxon>Bacilli</taxon>
        <taxon>Bacillales</taxon>
        <taxon>Paenibacillaceae</taxon>
        <taxon>Brevibacillus</taxon>
    </lineage>
</organism>
<dbReference type="EMBL" id="CP033464">
    <property type="protein sequence ID" value="QDX91252.1"/>
    <property type="molecule type" value="Genomic_DNA"/>
</dbReference>
<accession>A0A502I4V4</accession>
<evidence type="ECO:0000313" key="2">
    <source>
        <dbReference type="Proteomes" id="UP000319432"/>
    </source>
</evidence>
<sequence>MGVFQMIIALHIVAGIVCLITGLLAIMMRKKRGPHTIYGEIYHGSYVVIFLTSIVTAIWHWEQSAYLFFIALFSYGLALYGYLARKRRWTEWLGKHINGMLGSYIGVITAVLVVNQTKMPVLNQWPSLLVWLLPTIIGSPLIALVQKKCGKRKVSEKLV</sequence>
<dbReference type="Proteomes" id="UP000319432">
    <property type="component" value="Chromosome"/>
</dbReference>
<name>A0A502I4V4_BRELA</name>
<evidence type="ECO:0000313" key="1">
    <source>
        <dbReference type="EMBL" id="QDX91252.1"/>
    </source>
</evidence>
<dbReference type="AlphaFoldDB" id="A0A502I4V4"/>
<proteinExistence type="predicted"/>
<protein>
    <submittedName>
        <fullName evidence="1">DUF2306 domain-containing protein</fullName>
    </submittedName>
</protein>
<reference evidence="1 2" key="1">
    <citation type="submission" date="2018-11" db="EMBL/GenBank/DDBJ databases">
        <title>Phylogenetic determinants of toxin gene distribution in genomes of Brevibacillus laterosporus.</title>
        <authorList>
            <person name="Glare T.R."/>
            <person name="Durrant A."/>
            <person name="Berry C."/>
            <person name="Palma L."/>
            <person name="Ormskirk M."/>
            <person name="Cox M.O."/>
        </authorList>
    </citation>
    <scope>NUCLEOTIDE SEQUENCE [LARGE SCALE GENOMIC DNA]</scope>
    <source>
        <strain evidence="1 2">1821L</strain>
    </source>
</reference>
<dbReference type="OrthoDB" id="2453961at2"/>
<keyword evidence="2" id="KW-1185">Reference proteome</keyword>